<dbReference type="GO" id="GO:0005509">
    <property type="term" value="F:calcium ion binding"/>
    <property type="evidence" value="ECO:0007669"/>
    <property type="project" value="InterPro"/>
</dbReference>
<feature type="compositionally biased region" description="Low complexity" evidence="3">
    <location>
        <begin position="109"/>
        <end position="118"/>
    </location>
</feature>
<dbReference type="InterPro" id="IPR002048">
    <property type="entry name" value="EF_hand_dom"/>
</dbReference>
<evidence type="ECO:0000313" key="6">
    <source>
        <dbReference type="Proteomes" id="UP000825935"/>
    </source>
</evidence>
<dbReference type="FunFam" id="1.10.238.10:FF:000001">
    <property type="entry name" value="Calmodulin 1"/>
    <property type="match status" value="1"/>
</dbReference>
<dbReference type="AlphaFoldDB" id="A0A8T2SRK1"/>
<dbReference type="Pfam" id="PF13499">
    <property type="entry name" value="EF-hand_7"/>
    <property type="match status" value="2"/>
</dbReference>
<proteinExistence type="predicted"/>
<dbReference type="OrthoDB" id="1929303at2759"/>
<dbReference type="Proteomes" id="UP000825935">
    <property type="component" value="Chromosome 18"/>
</dbReference>
<dbReference type="GO" id="GO:0016460">
    <property type="term" value="C:myosin II complex"/>
    <property type="evidence" value="ECO:0007669"/>
    <property type="project" value="TreeGrafter"/>
</dbReference>
<feature type="domain" description="EF-hand" evidence="4">
    <location>
        <begin position="249"/>
        <end position="284"/>
    </location>
</feature>
<comment type="caution">
    <text evidence="5">The sequence shown here is derived from an EMBL/GenBank/DDBJ whole genome shotgun (WGS) entry which is preliminary data.</text>
</comment>
<evidence type="ECO:0000256" key="2">
    <source>
        <dbReference type="ARBA" id="ARBA00022837"/>
    </source>
</evidence>
<feature type="domain" description="EF-hand" evidence="4">
    <location>
        <begin position="175"/>
        <end position="210"/>
    </location>
</feature>
<protein>
    <recommendedName>
        <fullName evidence="4">EF-hand domain-containing protein</fullName>
    </recommendedName>
</protein>
<dbReference type="InterPro" id="IPR011992">
    <property type="entry name" value="EF-hand-dom_pair"/>
</dbReference>
<dbReference type="PROSITE" id="PS50222">
    <property type="entry name" value="EF_HAND_2"/>
    <property type="match status" value="3"/>
</dbReference>
<dbReference type="CDD" id="cd00051">
    <property type="entry name" value="EFh"/>
    <property type="match status" value="2"/>
</dbReference>
<reference evidence="5" key="1">
    <citation type="submission" date="2021-08" db="EMBL/GenBank/DDBJ databases">
        <title>WGS assembly of Ceratopteris richardii.</title>
        <authorList>
            <person name="Marchant D.B."/>
            <person name="Chen G."/>
            <person name="Jenkins J."/>
            <person name="Shu S."/>
            <person name="Leebens-Mack J."/>
            <person name="Grimwood J."/>
            <person name="Schmutz J."/>
            <person name="Soltis P."/>
            <person name="Soltis D."/>
            <person name="Chen Z.-H."/>
        </authorList>
    </citation>
    <scope>NUCLEOTIDE SEQUENCE</scope>
    <source>
        <strain evidence="5">Whitten #5841</strain>
        <tissue evidence="5">Leaf</tissue>
    </source>
</reference>
<keyword evidence="1" id="KW-0677">Repeat</keyword>
<dbReference type="InterPro" id="IPR050230">
    <property type="entry name" value="CALM/Myosin/TropC-like"/>
</dbReference>
<evidence type="ECO:0000256" key="3">
    <source>
        <dbReference type="SAM" id="MobiDB-lite"/>
    </source>
</evidence>
<dbReference type="PANTHER" id="PTHR23048">
    <property type="entry name" value="MYOSIN LIGHT CHAIN 1, 3"/>
    <property type="match status" value="1"/>
</dbReference>
<feature type="compositionally biased region" description="Polar residues" evidence="3">
    <location>
        <begin position="46"/>
        <end position="73"/>
    </location>
</feature>
<evidence type="ECO:0000313" key="5">
    <source>
        <dbReference type="EMBL" id="KAH7366555.1"/>
    </source>
</evidence>
<dbReference type="SMART" id="SM00054">
    <property type="entry name" value="EFh"/>
    <property type="match status" value="4"/>
</dbReference>
<feature type="domain" description="EF-hand" evidence="4">
    <location>
        <begin position="285"/>
        <end position="320"/>
    </location>
</feature>
<name>A0A8T2SRK1_CERRI</name>
<accession>A0A8T2SRK1</accession>
<keyword evidence="2" id="KW-0106">Calcium</keyword>
<feature type="compositionally biased region" description="Low complexity" evidence="3">
    <location>
        <begin position="35"/>
        <end position="45"/>
    </location>
</feature>
<dbReference type="Gene3D" id="1.10.238.10">
    <property type="entry name" value="EF-hand"/>
    <property type="match status" value="2"/>
</dbReference>
<feature type="compositionally biased region" description="Basic residues" evidence="3">
    <location>
        <begin position="7"/>
        <end position="26"/>
    </location>
</feature>
<dbReference type="SUPFAM" id="SSF47473">
    <property type="entry name" value="EF-hand"/>
    <property type="match status" value="1"/>
</dbReference>
<sequence length="322" mass="36251">MQATGYYHHHQQHVGYGGHHHQHSRRWSANSVGTGQEQQQQQGQQSPNYAVSSMTNTYNGGSHIGTHNSQNIISSSTTTTTLNDNDDMQMATTTVTTTQQLLPAPPSSASPSSSRSTTYSTRLTSIASPSPSLALNLYPNGNGQLQQHQSLAHRGHIYTGVHGMKRNGRTHISEDEKEEIRMAFELFDTNKTGKLTYRELKAVMRALDFDVHKAEVKQLMEEHTKDGNTNEVDLEEFMDILMLKYKERDPDEELAKAFKFFDEDGTGKITLKNLRKIARDLGEHIPDEELGAMIEEFDDDQDGGINEAEFQKIMRGDDFDDY</sequence>
<dbReference type="EMBL" id="CM035423">
    <property type="protein sequence ID" value="KAH7366555.1"/>
    <property type="molecule type" value="Genomic_DNA"/>
</dbReference>
<keyword evidence="6" id="KW-1185">Reference proteome</keyword>
<dbReference type="InterPro" id="IPR018247">
    <property type="entry name" value="EF_Hand_1_Ca_BS"/>
</dbReference>
<dbReference type="PROSITE" id="PS00018">
    <property type="entry name" value="EF_HAND_1"/>
    <property type="match status" value="1"/>
</dbReference>
<feature type="region of interest" description="Disordered" evidence="3">
    <location>
        <begin position="1"/>
        <end position="118"/>
    </location>
</feature>
<gene>
    <name evidence="5" type="ORF">KP509_18G084700</name>
</gene>
<evidence type="ECO:0000256" key="1">
    <source>
        <dbReference type="ARBA" id="ARBA00022737"/>
    </source>
</evidence>
<evidence type="ECO:0000259" key="4">
    <source>
        <dbReference type="PROSITE" id="PS50222"/>
    </source>
</evidence>
<organism evidence="5 6">
    <name type="scientific">Ceratopteris richardii</name>
    <name type="common">Triangle waterfern</name>
    <dbReference type="NCBI Taxonomy" id="49495"/>
    <lineage>
        <taxon>Eukaryota</taxon>
        <taxon>Viridiplantae</taxon>
        <taxon>Streptophyta</taxon>
        <taxon>Embryophyta</taxon>
        <taxon>Tracheophyta</taxon>
        <taxon>Polypodiopsida</taxon>
        <taxon>Polypodiidae</taxon>
        <taxon>Polypodiales</taxon>
        <taxon>Pteridineae</taxon>
        <taxon>Pteridaceae</taxon>
        <taxon>Parkerioideae</taxon>
        <taxon>Ceratopteris</taxon>
    </lineage>
</organism>
<dbReference type="PANTHER" id="PTHR23048:SF59">
    <property type="entry name" value="EF-HAND SUPERFAMILY PROTEIN"/>
    <property type="match status" value="1"/>
</dbReference>